<evidence type="ECO:0000313" key="3">
    <source>
        <dbReference type="EMBL" id="RAM00876.1"/>
    </source>
</evidence>
<reference evidence="3 4" key="1">
    <citation type="submission" date="2018-06" db="EMBL/GenBank/DDBJ databases">
        <title>Complete Genome Sequence of Desulfobacter hydrogenophilus (DSM3380).</title>
        <authorList>
            <person name="Marietou A."/>
            <person name="Schreiber L."/>
            <person name="Marshall I."/>
            <person name="Jorgensen B."/>
        </authorList>
    </citation>
    <scope>NUCLEOTIDE SEQUENCE [LARGE SCALE GENOMIC DNA]</scope>
    <source>
        <strain evidence="3 4">DSM 3380</strain>
    </source>
</reference>
<organism evidence="3 4">
    <name type="scientific">Desulfobacter hydrogenophilus</name>
    <dbReference type="NCBI Taxonomy" id="2291"/>
    <lineage>
        <taxon>Bacteria</taxon>
        <taxon>Pseudomonadati</taxon>
        <taxon>Thermodesulfobacteriota</taxon>
        <taxon>Desulfobacteria</taxon>
        <taxon>Desulfobacterales</taxon>
        <taxon>Desulfobacteraceae</taxon>
        <taxon>Desulfobacter</taxon>
    </lineage>
</organism>
<dbReference type="OrthoDB" id="535891at2"/>
<evidence type="ECO:0000313" key="2">
    <source>
        <dbReference type="EMBL" id="QBH14719.1"/>
    </source>
</evidence>
<dbReference type="RefSeq" id="WP_111958692.1">
    <property type="nucleotide sequence ID" value="NZ_CP036313.1"/>
</dbReference>
<dbReference type="Proteomes" id="UP000293902">
    <property type="component" value="Chromosome"/>
</dbReference>
<dbReference type="Pfam" id="PF20248">
    <property type="entry name" value="DUF6603"/>
    <property type="match status" value="1"/>
</dbReference>
<feature type="domain" description="DUF6603" evidence="1">
    <location>
        <begin position="705"/>
        <end position="1229"/>
    </location>
</feature>
<accession>A0A328F9I2</accession>
<reference evidence="2 5" key="2">
    <citation type="submission" date="2019-02" db="EMBL/GenBank/DDBJ databases">
        <title>Complete genome sequence of Desulfobacter hydrogenophilus AcRS1.</title>
        <authorList>
            <person name="Marietou A."/>
            <person name="Lund M.B."/>
            <person name="Marshall I.P.G."/>
            <person name="Schreiber L."/>
            <person name="Jorgensen B."/>
        </authorList>
    </citation>
    <scope>NUCLEOTIDE SEQUENCE [LARGE SCALE GENOMIC DNA]</scope>
    <source>
        <strain evidence="2 5">AcRS1</strain>
    </source>
</reference>
<dbReference type="Proteomes" id="UP000248798">
    <property type="component" value="Unassembled WGS sequence"/>
</dbReference>
<evidence type="ECO:0000313" key="4">
    <source>
        <dbReference type="Proteomes" id="UP000248798"/>
    </source>
</evidence>
<evidence type="ECO:0000313" key="5">
    <source>
        <dbReference type="Proteomes" id="UP000293902"/>
    </source>
</evidence>
<dbReference type="EMBL" id="QLNI01000036">
    <property type="protein sequence ID" value="RAM00876.1"/>
    <property type="molecule type" value="Genomic_DNA"/>
</dbReference>
<keyword evidence="5" id="KW-1185">Reference proteome</keyword>
<dbReference type="InterPro" id="IPR046538">
    <property type="entry name" value="DUF6603"/>
</dbReference>
<sequence>MAKTTTYTELLNLVTGLKAGDVFTVGPKDIVPDMLDSLSGLSLTFTLTVTSSSVDDATHTITVVGNATLFGIASMTASLEFSPKIPDTVSGPFIMSMNATPPSGTKWNLLPDFVISGMTVGFQADPETEVYSAFVGGDLVVGSDHPLSLPMQLDIPAYNDIDWSITGTVDKQPLSVDAFSALACGMNLSDYLPPPLNTLAKFGMSDFELAFNPSAGKLSYTYLIIEYSEPWSVLDVIYVQRGGVQLKFMVDFLESTNSYVELEAQFYIETVPVDIGAHFAPDDLIVWGRLQEGKSVNISDLFKHFNVTLPSGFPEVVINRLGVMVYLSSNTYSFDMQAQLYAGCTLKLNDLTAKVSVAKPSGEAVTNIDGNFYGTIVIDDKTTLFLEAKYDGEGGGLTLCGDAENIPIGSIITYWGNVFGITEVPKPISSLKIRTLSTQYNTSSGDFTFNCTGYFTIYKKPVEVTFSIDITHTKNGDERLESTIVGNAGYSATFAGSVKFANLEFDIKFNTQSGGIDIFIADYQHTGKDSEVRLKDLIAGVSKELASPIPEDISIGLKAVKFAFLEEEDKETKKKVKHFLFGVELGASIGLTSLPLIGDKLPKDATVEFNELQFAYSNPGFDKDQVALVNPLLPTGLIKLPKDGLAEGVLISTNLQLGDKNKTLSLTIPTGGSSEQEIIEAETNMLPVTAPASSSTPPVTLWMNVQKQFGPVGIQKIGLEYKDTRLFAVGDITLTAQVLTIGLLGVGIGSKINKFDPAATLDGLTITVAEGPLAISGGLYGSIAPLNFDGALMVEMPSMTVGALGGYAQKGYNPSFFMYLAIDRPLFGYPYFFLDGLAGGVGFNRDLMIPDIDGVASFPLVEWAMGTNTPGMNPSGNIAEQIDQVLGSLAADIPPKVGEYWIAAGIKFSSFKVLNSFALVTVAIGTDFKLALLGLTNASLPPNVGEGVPPIGYVEMALKVTFSPYTGILEVSAKLTPASYILTCDCHLTGGFAFFMWFKDNPDGDADSYHAGDFVVTLGGYNPAYKKPKYFPTEPLLGLNWQVDSHTTIKGGIYFAMTPSALMAGGMLEAAWHSGDLKAWFTAHADFLLPWKPFHYEAGIGLSIGVSYKLDLLFTSKTISVHLGVDLSLWGPSFGGKIYVDLTIISFTVNIGNTSKPSAKAISWSDFKTSFLPVNQATNTLLDLDTNSAIETDSYCLSSVSAGLVKDLSTSKASPNDPDWVVNAETLELVTMTALPTKTAKLISAGDKQSNLHVGSSDFGVGPVGIGIEDFASDHTITVNRIVDGAADTSFNLADHATIVPVTSNLPSGTWGGKLIINPSINDVNKTPAKIENLVVGYSIKMKPKEPDHTPLPIALSILQQECEGTIKFKWMSPIIPTTDSFDQSKSMQTFQNSLKAASDTRSNILNALNACGLDLDTTVDVDALAESADTVLWGPPVLSYLGEERAA</sequence>
<proteinExistence type="predicted"/>
<dbReference type="EMBL" id="CP036313">
    <property type="protein sequence ID" value="QBH14719.1"/>
    <property type="molecule type" value="Genomic_DNA"/>
</dbReference>
<name>A0A328F9I2_9BACT</name>
<gene>
    <name evidence="3" type="ORF">DO021_16560</name>
    <name evidence="2" type="ORF">EYB58_18425</name>
</gene>
<evidence type="ECO:0000259" key="1">
    <source>
        <dbReference type="Pfam" id="PF20248"/>
    </source>
</evidence>
<protein>
    <recommendedName>
        <fullName evidence="1">DUF6603 domain-containing protein</fullName>
    </recommendedName>
</protein>